<accession>A0A9J6B683</accession>
<comment type="caution">
    <text evidence="1">The sequence shown here is derived from an EMBL/GenBank/DDBJ whole genome shotgun (WGS) entry which is preliminary data.</text>
</comment>
<dbReference type="EMBL" id="JACXVP010000001">
    <property type="protein sequence ID" value="KAG5632177.1"/>
    <property type="molecule type" value="Genomic_DNA"/>
</dbReference>
<proteinExistence type="predicted"/>
<evidence type="ECO:0000313" key="1">
    <source>
        <dbReference type="EMBL" id="KAG5632177.1"/>
    </source>
</evidence>
<protein>
    <submittedName>
        <fullName evidence="1">Uncharacterized protein</fullName>
    </submittedName>
</protein>
<dbReference type="PANTHER" id="PTHR47579:SF3">
    <property type="entry name" value="COMPLEX 1 LYR PROTEIN DOMAIN-CONTAINING PROTEIN"/>
    <property type="match status" value="1"/>
</dbReference>
<keyword evidence="2" id="KW-1185">Reference proteome</keyword>
<dbReference type="OrthoDB" id="190541at2759"/>
<gene>
    <name evidence="1" type="ORF">H5410_003894</name>
</gene>
<dbReference type="AlphaFoldDB" id="A0A9J6B683"/>
<name>A0A9J6B683_SOLCO</name>
<dbReference type="Proteomes" id="UP000824120">
    <property type="component" value="Chromosome 1"/>
</dbReference>
<reference evidence="1 2" key="1">
    <citation type="submission" date="2020-09" db="EMBL/GenBank/DDBJ databases">
        <title>De no assembly of potato wild relative species, Solanum commersonii.</title>
        <authorList>
            <person name="Cho K."/>
        </authorList>
    </citation>
    <scope>NUCLEOTIDE SEQUENCE [LARGE SCALE GENOMIC DNA]</scope>
    <source>
        <strain evidence="1">LZ3.2</strain>
        <tissue evidence="1">Leaf</tissue>
    </source>
</reference>
<sequence>MMPSLQTALPQELANNAIGVVKSSSRGSKDERLPSYLMTCLFGLWYLVLGESTISDIPSCLLWSSLCNFSLFSKKKDKQHNTELLVGMVRQQFKMQMHEIDPDKFRN</sequence>
<organism evidence="1 2">
    <name type="scientific">Solanum commersonii</name>
    <name type="common">Commerson's wild potato</name>
    <name type="synonym">Commerson's nightshade</name>
    <dbReference type="NCBI Taxonomy" id="4109"/>
    <lineage>
        <taxon>Eukaryota</taxon>
        <taxon>Viridiplantae</taxon>
        <taxon>Streptophyta</taxon>
        <taxon>Embryophyta</taxon>
        <taxon>Tracheophyta</taxon>
        <taxon>Spermatophyta</taxon>
        <taxon>Magnoliopsida</taxon>
        <taxon>eudicotyledons</taxon>
        <taxon>Gunneridae</taxon>
        <taxon>Pentapetalae</taxon>
        <taxon>asterids</taxon>
        <taxon>lamiids</taxon>
        <taxon>Solanales</taxon>
        <taxon>Solanaceae</taxon>
        <taxon>Solanoideae</taxon>
        <taxon>Solaneae</taxon>
        <taxon>Solanum</taxon>
    </lineage>
</organism>
<evidence type="ECO:0000313" key="2">
    <source>
        <dbReference type="Proteomes" id="UP000824120"/>
    </source>
</evidence>
<dbReference type="PANTHER" id="PTHR47579">
    <property type="entry name" value="COMPLEX 1 LYR PROTEIN"/>
    <property type="match status" value="1"/>
</dbReference>